<feature type="domain" description="NADPH-dependent FMN reductase-like" evidence="4">
    <location>
        <begin position="15"/>
        <end position="105"/>
    </location>
</feature>
<dbReference type="InterPro" id="IPR020048">
    <property type="entry name" value="NADPH-dep_FMN_reduc_SsuE"/>
</dbReference>
<evidence type="ECO:0000256" key="2">
    <source>
        <dbReference type="ARBA" id="ARBA00022643"/>
    </source>
</evidence>
<dbReference type="NCBIfam" id="TIGR03567">
    <property type="entry name" value="FMN_reduc_SsuE"/>
    <property type="match status" value="1"/>
</dbReference>
<dbReference type="InterPro" id="IPR005025">
    <property type="entry name" value="FMN_Rdtase-like_dom"/>
</dbReference>
<dbReference type="Gene3D" id="3.40.50.360">
    <property type="match status" value="1"/>
</dbReference>
<dbReference type="EMBL" id="BOVJ01000063">
    <property type="protein sequence ID" value="GIQ63467.1"/>
    <property type="molecule type" value="Genomic_DNA"/>
</dbReference>
<keyword evidence="1" id="KW-0285">Flavoprotein</keyword>
<dbReference type="InterPro" id="IPR029039">
    <property type="entry name" value="Flavoprotein-like_sf"/>
</dbReference>
<name>A0ABQ4N5N1_9BACL</name>
<dbReference type="SUPFAM" id="SSF52218">
    <property type="entry name" value="Flavoproteins"/>
    <property type="match status" value="1"/>
</dbReference>
<organism evidence="5 6">
    <name type="scientific">Paenibacillus cisolokensis</name>
    <dbReference type="NCBI Taxonomy" id="1658519"/>
    <lineage>
        <taxon>Bacteria</taxon>
        <taxon>Bacillati</taxon>
        <taxon>Bacillota</taxon>
        <taxon>Bacilli</taxon>
        <taxon>Bacillales</taxon>
        <taxon>Paenibacillaceae</taxon>
        <taxon>Paenibacillus</taxon>
    </lineage>
</organism>
<keyword evidence="2" id="KW-0288">FMN</keyword>
<dbReference type="PANTHER" id="PTHR43408:SF1">
    <property type="entry name" value="FMN REDUCTASE (NADPH)"/>
    <property type="match status" value="1"/>
</dbReference>
<evidence type="ECO:0000313" key="5">
    <source>
        <dbReference type="EMBL" id="GIQ63467.1"/>
    </source>
</evidence>
<keyword evidence="3" id="KW-0560">Oxidoreductase</keyword>
<dbReference type="Pfam" id="PF03358">
    <property type="entry name" value="FMN_red"/>
    <property type="match status" value="1"/>
</dbReference>
<comment type="caution">
    <text evidence="5">The sequence shown here is derived from an EMBL/GenBank/DDBJ whole genome shotgun (WGS) entry which is preliminary data.</text>
</comment>
<gene>
    <name evidence="5" type="ORF">PACILC2_20350</name>
</gene>
<reference evidence="5 6" key="1">
    <citation type="submission" date="2021-04" db="EMBL/GenBank/DDBJ databases">
        <title>Draft genome sequence of Paenibacillus cisolokensis, LC2-13A.</title>
        <authorList>
            <person name="Uke A."/>
            <person name="Chhe C."/>
            <person name="Baramee S."/>
            <person name="Kosugi A."/>
        </authorList>
    </citation>
    <scope>NUCLEOTIDE SEQUENCE [LARGE SCALE GENOMIC DNA]</scope>
    <source>
        <strain evidence="5 6">LC2-13A</strain>
    </source>
</reference>
<dbReference type="PANTHER" id="PTHR43408">
    <property type="entry name" value="FMN REDUCTASE (NADPH)"/>
    <property type="match status" value="1"/>
</dbReference>
<evidence type="ECO:0000313" key="6">
    <source>
        <dbReference type="Proteomes" id="UP000680304"/>
    </source>
</evidence>
<dbReference type="Proteomes" id="UP000680304">
    <property type="component" value="Unassembled WGS sequence"/>
</dbReference>
<dbReference type="InterPro" id="IPR051814">
    <property type="entry name" value="NAD(P)H-dep_FMN_reductase"/>
</dbReference>
<sequence length="145" mass="15380">MSSLPAEDLVLARWDSPAIEAANRLVAEADAVIVASPVYKASFSGILKTYLDLLPQKGLERKIVMPLFIGGTIAHLLAIEYGLKPILSVLGARRFVSGVYAVDSQVTRAEGADGAGGFVLESDLKLRLDAAVDELIAELRAKTSA</sequence>
<accession>A0ABQ4N5N1</accession>
<evidence type="ECO:0000256" key="3">
    <source>
        <dbReference type="ARBA" id="ARBA00023002"/>
    </source>
</evidence>
<protein>
    <recommendedName>
        <fullName evidence="4">NADPH-dependent FMN reductase-like domain-containing protein</fullName>
    </recommendedName>
</protein>
<keyword evidence="6" id="KW-1185">Reference proteome</keyword>
<evidence type="ECO:0000259" key="4">
    <source>
        <dbReference type="Pfam" id="PF03358"/>
    </source>
</evidence>
<evidence type="ECO:0000256" key="1">
    <source>
        <dbReference type="ARBA" id="ARBA00022630"/>
    </source>
</evidence>
<proteinExistence type="predicted"/>